<evidence type="ECO:0000259" key="2">
    <source>
        <dbReference type="Pfam" id="PF07859"/>
    </source>
</evidence>
<dbReference type="PANTHER" id="PTHR23024">
    <property type="entry name" value="ARYLACETAMIDE DEACETYLASE"/>
    <property type="match status" value="1"/>
</dbReference>
<gene>
    <name evidence="3" type="ORF">M5K25_020489</name>
</gene>
<protein>
    <recommendedName>
        <fullName evidence="2">Alpha/beta hydrolase fold-3 domain-containing protein</fullName>
    </recommendedName>
</protein>
<evidence type="ECO:0000313" key="3">
    <source>
        <dbReference type="EMBL" id="KAL0909605.1"/>
    </source>
</evidence>
<feature type="domain" description="Alpha/beta hydrolase fold-3" evidence="2">
    <location>
        <begin position="470"/>
        <end position="677"/>
    </location>
</feature>
<feature type="active site" evidence="1">
    <location>
        <position position="183"/>
    </location>
</feature>
<feature type="domain" description="Alpha/beta hydrolase fold-3" evidence="2">
    <location>
        <begin position="757"/>
        <end position="966"/>
    </location>
</feature>
<dbReference type="EMBL" id="JANQDX010000016">
    <property type="protein sequence ID" value="KAL0909605.1"/>
    <property type="molecule type" value="Genomic_DNA"/>
</dbReference>
<keyword evidence="4" id="KW-1185">Reference proteome</keyword>
<dbReference type="PANTHER" id="PTHR23024:SF577">
    <property type="entry name" value="CARBOXYLESTERASE 2-RELATED"/>
    <property type="match status" value="1"/>
</dbReference>
<dbReference type="SUPFAM" id="SSF53474">
    <property type="entry name" value="alpha/beta-Hydrolases"/>
    <property type="match status" value="3"/>
</dbReference>
<dbReference type="InterPro" id="IPR050466">
    <property type="entry name" value="Carboxylest/Gibb_receptor"/>
</dbReference>
<dbReference type="AlphaFoldDB" id="A0ABD0UAS1"/>
<evidence type="ECO:0000313" key="4">
    <source>
        <dbReference type="Proteomes" id="UP001552299"/>
    </source>
</evidence>
<organism evidence="3 4">
    <name type="scientific">Dendrobium thyrsiflorum</name>
    <name type="common">Pinecone-like raceme dendrobium</name>
    <name type="synonym">Orchid</name>
    <dbReference type="NCBI Taxonomy" id="117978"/>
    <lineage>
        <taxon>Eukaryota</taxon>
        <taxon>Viridiplantae</taxon>
        <taxon>Streptophyta</taxon>
        <taxon>Embryophyta</taxon>
        <taxon>Tracheophyta</taxon>
        <taxon>Spermatophyta</taxon>
        <taxon>Magnoliopsida</taxon>
        <taxon>Liliopsida</taxon>
        <taxon>Asparagales</taxon>
        <taxon>Orchidaceae</taxon>
        <taxon>Epidendroideae</taxon>
        <taxon>Malaxideae</taxon>
        <taxon>Dendrobiinae</taxon>
        <taxon>Dendrobium</taxon>
    </lineage>
</organism>
<feature type="domain" description="Alpha/beta hydrolase fold-3" evidence="2">
    <location>
        <begin position="105"/>
        <end position="316"/>
    </location>
</feature>
<evidence type="ECO:0000256" key="1">
    <source>
        <dbReference type="PROSITE-ProRule" id="PRU10038"/>
    </source>
</evidence>
<comment type="caution">
    <text evidence="3">The sequence shown here is derived from an EMBL/GenBank/DDBJ whole genome shotgun (WGS) entry which is preliminary data.</text>
</comment>
<dbReference type="Gene3D" id="3.40.50.1820">
    <property type="entry name" value="alpha/beta hydrolase"/>
    <property type="match status" value="3"/>
</dbReference>
<sequence>MTLFFSRPLPKVYVSFPPHKSTMTSGTATAAADDELIYDMFSMMRAYRSGRVERFEPFEFVPPSIDPLTGVDSKDIVLNPTTGLSVRFYQPPSVSAEGNQKPPIVVFYHGGGFCLHRPSSAPYHNYLNYLTSKANIVAVSVDYRLAPEHPLPAAYEDSWEALQWVIGGGGNWDGDRVILAGDSAGGNIVHYLGMRLGRDGRKVEGMVLLNPYFWGKERIGGELEEREGALLTLKVVDPAWEFLCPETTGPDDPRVNPVAEGAPSLAELGCKRVLVSVGNMDLLVDRGRVYCQKLKASGWGGEAELVVAEGEDHGFFLLYPGNERAEAFMDRFVSFCNNKLCGVTYMNIQIFIYYTKKKLLFQKISPPASPISQFLGHSKFQPFKPTMNFSAASSPPVDTDDIIFEIPGFIRRYRNGRVERLIADVLVPPSLDLATGVQSKDVTINSTTGLSVRLYHPPSATSIPKKLPVLVTIHGGGFYLLRSSSSSYHNYINSLTAKAGVLAISIDYRLAPENPLPAAYEDCWEALEWVFATDDPWLSNLGDLENVYIAGESAGGNLVHSLGIRLGREGRKVEGLDRIGDEGVETRKGGILTPEHVDALWPFVCPETTGFDDPRINPVAEGAPSLATLGCRRVLVCVAELDLLRERGRLYYEKLKESDWEGDAEILESENEDHGFFFFNPGSLKAEELRKRIAGAICIYRSGRVERLRPEELVPPSLDPTTGVQSKDITINPTTGLSARLYLPPSATGIPKKLPVLLTIHGGGFCLMRSSSSIYHNYINSLTAKAGILSVSVDYRLAPENPLPAAYDDCWEALEWILAADDPWLSKFGDLEHVFIAGESAGGNIAHNVGMKVGREGKKVEGLVMDRIGNEGLESGKGKNRKVEDANALWLTVFPGTTGLDDPRINPVAEGAPSLATLGCRRVLVCIAELDLLRERGRVYYEKLKESGWEGEAEFLESKGEDHCFFIIEPGSLKAEEFMERMASFFNNS</sequence>
<proteinExistence type="predicted"/>
<reference evidence="3 4" key="1">
    <citation type="journal article" date="2024" name="Plant Biotechnol. J.">
        <title>Dendrobium thyrsiflorum genome and its molecular insights into genes involved in important horticultural traits.</title>
        <authorList>
            <person name="Chen B."/>
            <person name="Wang J.Y."/>
            <person name="Zheng P.J."/>
            <person name="Li K.L."/>
            <person name="Liang Y.M."/>
            <person name="Chen X.F."/>
            <person name="Zhang C."/>
            <person name="Zhao X."/>
            <person name="He X."/>
            <person name="Zhang G.Q."/>
            <person name="Liu Z.J."/>
            <person name="Xu Q."/>
        </authorList>
    </citation>
    <scope>NUCLEOTIDE SEQUENCE [LARGE SCALE GENOMIC DNA]</scope>
    <source>
        <strain evidence="3">GZMU011</strain>
    </source>
</reference>
<dbReference type="PROSITE" id="PS01174">
    <property type="entry name" value="LIPASE_GDXG_SER"/>
    <property type="match status" value="1"/>
</dbReference>
<dbReference type="InterPro" id="IPR029058">
    <property type="entry name" value="AB_hydrolase_fold"/>
</dbReference>
<dbReference type="InterPro" id="IPR033140">
    <property type="entry name" value="Lipase_GDXG_put_SER_AS"/>
</dbReference>
<name>A0ABD0UAS1_DENTH</name>
<dbReference type="InterPro" id="IPR013094">
    <property type="entry name" value="AB_hydrolase_3"/>
</dbReference>
<dbReference type="Pfam" id="PF07859">
    <property type="entry name" value="Abhydrolase_3"/>
    <property type="match status" value="3"/>
</dbReference>
<dbReference type="Proteomes" id="UP001552299">
    <property type="component" value="Unassembled WGS sequence"/>
</dbReference>
<accession>A0ABD0UAS1</accession>